<dbReference type="EMBL" id="JACHLP010000002">
    <property type="protein sequence ID" value="MBB4842666.1"/>
    <property type="molecule type" value="Genomic_DNA"/>
</dbReference>
<dbReference type="Proteomes" id="UP000562027">
    <property type="component" value="Unassembled WGS sequence"/>
</dbReference>
<keyword evidence="1" id="KW-0732">Signal</keyword>
<sequence>MWRPIAKQFSALSAAGAAVVCLLLPPPAAAQGGIDRWEALVPQGWNPYAKFGVLELGRLQDGSPEANEMMQQLRETLDAAPTRPELEGRPVRLPGYVVPLQTGKAGLSEFLLVPYFGACIHTPPPPANQIVYVRLAEGQALAKTLRSMSTVRVSGRLTLARQGSASGESGYRIDGARIEAYR</sequence>
<accession>A0A840L3Y5</accession>
<evidence type="ECO:0000313" key="3">
    <source>
        <dbReference type="Proteomes" id="UP000562027"/>
    </source>
</evidence>
<dbReference type="Pfam" id="PF11736">
    <property type="entry name" value="DUF3299"/>
    <property type="match status" value="1"/>
</dbReference>
<gene>
    <name evidence="2" type="ORF">HNP55_001181</name>
</gene>
<proteinExistence type="predicted"/>
<dbReference type="AlphaFoldDB" id="A0A840L3Y5"/>
<evidence type="ECO:0008006" key="4">
    <source>
        <dbReference type="Google" id="ProtNLM"/>
    </source>
</evidence>
<dbReference type="Gene3D" id="2.40.50.870">
    <property type="entry name" value="Protein of unknown function (DUF3299)"/>
    <property type="match status" value="1"/>
</dbReference>
<name>A0A840L3Y5_9BURK</name>
<feature type="chain" id="PRO_5032598584" description="DUF3299 domain-containing protein" evidence="1">
    <location>
        <begin position="31"/>
        <end position="182"/>
    </location>
</feature>
<feature type="signal peptide" evidence="1">
    <location>
        <begin position="1"/>
        <end position="30"/>
    </location>
</feature>
<organism evidence="2 3">
    <name type="scientific">Roseateles oligotrophus</name>
    <dbReference type="NCBI Taxonomy" id="1769250"/>
    <lineage>
        <taxon>Bacteria</taxon>
        <taxon>Pseudomonadati</taxon>
        <taxon>Pseudomonadota</taxon>
        <taxon>Betaproteobacteria</taxon>
        <taxon>Burkholderiales</taxon>
        <taxon>Sphaerotilaceae</taxon>
        <taxon>Roseateles</taxon>
    </lineage>
</organism>
<reference evidence="2 3" key="1">
    <citation type="submission" date="2020-08" db="EMBL/GenBank/DDBJ databases">
        <title>Functional genomics of gut bacteria from endangered species of beetles.</title>
        <authorList>
            <person name="Carlos-Shanley C."/>
        </authorList>
    </citation>
    <scope>NUCLEOTIDE SEQUENCE [LARGE SCALE GENOMIC DNA]</scope>
    <source>
        <strain evidence="2 3">S00239</strain>
    </source>
</reference>
<comment type="caution">
    <text evidence="2">The sequence shown here is derived from an EMBL/GenBank/DDBJ whole genome shotgun (WGS) entry which is preliminary data.</text>
</comment>
<keyword evidence="3" id="KW-1185">Reference proteome</keyword>
<dbReference type="InterPro" id="IPR021727">
    <property type="entry name" value="DUF3299"/>
</dbReference>
<protein>
    <recommendedName>
        <fullName evidence="4">DUF3299 domain-containing protein</fullName>
    </recommendedName>
</protein>
<evidence type="ECO:0000256" key="1">
    <source>
        <dbReference type="SAM" id="SignalP"/>
    </source>
</evidence>
<dbReference type="RefSeq" id="WP_184297171.1">
    <property type="nucleotide sequence ID" value="NZ_JACHLP010000002.1"/>
</dbReference>
<evidence type="ECO:0000313" key="2">
    <source>
        <dbReference type="EMBL" id="MBB4842666.1"/>
    </source>
</evidence>